<dbReference type="GO" id="GO:0005739">
    <property type="term" value="C:mitochondrion"/>
    <property type="evidence" value="ECO:0007669"/>
    <property type="project" value="TreeGrafter"/>
</dbReference>
<comment type="similarity">
    <text evidence="2">Belongs to the PET191 family.</text>
</comment>
<keyword evidence="4" id="KW-1015">Disulfide bond</keyword>
<dbReference type="GO" id="GO:0033617">
    <property type="term" value="P:mitochondrial respiratory chain complex IV assembly"/>
    <property type="evidence" value="ECO:0007669"/>
    <property type="project" value="TreeGrafter"/>
</dbReference>
<dbReference type="PANTHER" id="PTHR28627">
    <property type="entry name" value="CYTOCHROME C OXIDASE ASSEMBLY FACTOR 5"/>
    <property type="match status" value="1"/>
</dbReference>
<name>A0A6P4YSS1_BRABE</name>
<dbReference type="OrthoDB" id="282149at2759"/>
<keyword evidence="5" id="KW-1185">Reference proteome</keyword>
<comment type="function">
    <text evidence="1">Involved in an early step of the mitochondrial complex IV assembly process.</text>
</comment>
<accession>A0A6P4YSS1</accession>
<dbReference type="RefSeq" id="XP_019621682.1">
    <property type="nucleotide sequence ID" value="XM_019766123.1"/>
</dbReference>
<dbReference type="Proteomes" id="UP000515135">
    <property type="component" value="Unplaced"/>
</dbReference>
<dbReference type="GeneID" id="109467949"/>
<sequence length="82" mass="9423">MPKYYEAGEVLDDNRPCAGLRADLRQCLSESDCMNKEGRSAKECLHVTSSLDQNCRAIANTFFQCKRSLLDNRNRFRGRKGY</sequence>
<dbReference type="AlphaFoldDB" id="A0A6P4YSS1"/>
<dbReference type="Pfam" id="PF10203">
    <property type="entry name" value="Pet191_N"/>
    <property type="match status" value="1"/>
</dbReference>
<evidence type="ECO:0000256" key="2">
    <source>
        <dbReference type="ARBA" id="ARBA00007785"/>
    </source>
</evidence>
<dbReference type="PANTHER" id="PTHR28627:SF1">
    <property type="entry name" value="CYTOCHROME C OXIDASE ASSEMBLY FACTOR 5"/>
    <property type="match status" value="1"/>
</dbReference>
<dbReference type="InterPro" id="IPR018793">
    <property type="entry name" value="Cyt_c_oxidase_assmbl_Pet191"/>
</dbReference>
<gene>
    <name evidence="6" type="primary">LOC109467949</name>
</gene>
<organism evidence="5 6">
    <name type="scientific">Branchiostoma belcheri</name>
    <name type="common">Amphioxus</name>
    <dbReference type="NCBI Taxonomy" id="7741"/>
    <lineage>
        <taxon>Eukaryota</taxon>
        <taxon>Metazoa</taxon>
        <taxon>Chordata</taxon>
        <taxon>Cephalochordata</taxon>
        <taxon>Leptocardii</taxon>
        <taxon>Amphioxiformes</taxon>
        <taxon>Branchiostomatidae</taxon>
        <taxon>Branchiostoma</taxon>
    </lineage>
</organism>
<protein>
    <recommendedName>
        <fullName evidence="3">Cytochrome c oxidase assembly factor 5</fullName>
    </recommendedName>
</protein>
<evidence type="ECO:0000256" key="3">
    <source>
        <dbReference type="ARBA" id="ARBA00021904"/>
    </source>
</evidence>
<evidence type="ECO:0000313" key="5">
    <source>
        <dbReference type="Proteomes" id="UP000515135"/>
    </source>
</evidence>
<reference evidence="6" key="1">
    <citation type="submission" date="2025-08" db="UniProtKB">
        <authorList>
            <consortium name="RefSeq"/>
        </authorList>
    </citation>
    <scope>IDENTIFICATION</scope>
    <source>
        <tissue evidence="6">Gonad</tissue>
    </source>
</reference>
<dbReference type="KEGG" id="bbel:109467949"/>
<evidence type="ECO:0000256" key="4">
    <source>
        <dbReference type="ARBA" id="ARBA00023157"/>
    </source>
</evidence>
<evidence type="ECO:0000256" key="1">
    <source>
        <dbReference type="ARBA" id="ARBA00003186"/>
    </source>
</evidence>
<evidence type="ECO:0000313" key="6">
    <source>
        <dbReference type="RefSeq" id="XP_019621682.1"/>
    </source>
</evidence>
<proteinExistence type="inferred from homology"/>